<accession>A0A172WP05</accession>
<dbReference type="InterPro" id="IPR011990">
    <property type="entry name" value="TPR-like_helical_dom_sf"/>
</dbReference>
<protein>
    <recommendedName>
        <fullName evidence="4">Sel1 repeat family protein</fullName>
    </recommendedName>
</protein>
<dbReference type="PANTHER" id="PTHR43628:SF1">
    <property type="entry name" value="CHITIN SYNTHASE REGULATORY FACTOR 2-RELATED"/>
    <property type="match status" value="1"/>
</dbReference>
<feature type="signal peptide" evidence="1">
    <location>
        <begin position="1"/>
        <end position="22"/>
    </location>
</feature>
<dbReference type="EMBL" id="CP015641">
    <property type="protein sequence ID" value="ANF25076.1"/>
    <property type="molecule type" value="Genomic_DNA"/>
</dbReference>
<dbReference type="InterPro" id="IPR006597">
    <property type="entry name" value="Sel1-like"/>
</dbReference>
<dbReference type="InterPro" id="IPR052945">
    <property type="entry name" value="Mitotic_Regulator"/>
</dbReference>
<dbReference type="OrthoDB" id="9792653at2"/>
<dbReference type="Pfam" id="PF08238">
    <property type="entry name" value="Sel1"/>
    <property type="match status" value="3"/>
</dbReference>
<feature type="chain" id="PRO_5008002784" description="Sel1 repeat family protein" evidence="1">
    <location>
        <begin position="23"/>
        <end position="185"/>
    </location>
</feature>
<dbReference type="SMART" id="SM00671">
    <property type="entry name" value="SEL1"/>
    <property type="match status" value="3"/>
</dbReference>
<dbReference type="Proteomes" id="UP000077787">
    <property type="component" value="Chromosome"/>
</dbReference>
<dbReference type="Gene3D" id="1.25.40.10">
    <property type="entry name" value="Tetratricopeptide repeat domain"/>
    <property type="match status" value="1"/>
</dbReference>
<name>A0A172WP05_STUST</name>
<sequence>MKSSTLQIAFFILSLTATKSFAEDNKLFEQANAAIKSGNCDTGIQILSELSSRNVPGALINLGNIYATGSCGEPDFGRADSLYKAAATLDVPIGHYQYGLLHFGDQSYDQDYDLVFKHWSRAFNQGMPIHYELSILYYKGLGTSKNPEKAESLLIEASSLGDEHAITLLNSFYQDKDGPLYKPEQ</sequence>
<reference evidence="2 3" key="1">
    <citation type="submission" date="2016-05" db="EMBL/GenBank/DDBJ databases">
        <title>Genome sequence of Pseudomonas stutzeri 273 and identification of the exopolysaccharide biosynthesis locus.</title>
        <authorList>
            <person name="Wu S."/>
            <person name="Sun C."/>
        </authorList>
    </citation>
    <scope>NUCLEOTIDE SEQUENCE [LARGE SCALE GENOMIC DNA]</scope>
    <source>
        <strain evidence="2 3">273</strain>
    </source>
</reference>
<keyword evidence="1" id="KW-0732">Signal</keyword>
<dbReference type="RefSeq" id="WP_064481119.1">
    <property type="nucleotide sequence ID" value="NZ_CP015641.1"/>
</dbReference>
<evidence type="ECO:0000256" key="1">
    <source>
        <dbReference type="SAM" id="SignalP"/>
    </source>
</evidence>
<gene>
    <name evidence="2" type="ORF">PS273GM_07870</name>
</gene>
<dbReference type="PANTHER" id="PTHR43628">
    <property type="entry name" value="ACTIVATOR OF C KINASE PROTEIN 1-RELATED"/>
    <property type="match status" value="1"/>
</dbReference>
<dbReference type="AlphaFoldDB" id="A0A172WP05"/>
<proteinExistence type="predicted"/>
<evidence type="ECO:0008006" key="4">
    <source>
        <dbReference type="Google" id="ProtNLM"/>
    </source>
</evidence>
<organism evidence="2 3">
    <name type="scientific">Stutzerimonas stutzeri</name>
    <name type="common">Pseudomonas stutzeri</name>
    <dbReference type="NCBI Taxonomy" id="316"/>
    <lineage>
        <taxon>Bacteria</taxon>
        <taxon>Pseudomonadati</taxon>
        <taxon>Pseudomonadota</taxon>
        <taxon>Gammaproteobacteria</taxon>
        <taxon>Pseudomonadales</taxon>
        <taxon>Pseudomonadaceae</taxon>
        <taxon>Stutzerimonas</taxon>
    </lineage>
</organism>
<evidence type="ECO:0000313" key="3">
    <source>
        <dbReference type="Proteomes" id="UP000077787"/>
    </source>
</evidence>
<dbReference type="SUPFAM" id="SSF81901">
    <property type="entry name" value="HCP-like"/>
    <property type="match status" value="1"/>
</dbReference>
<evidence type="ECO:0000313" key="2">
    <source>
        <dbReference type="EMBL" id="ANF25076.1"/>
    </source>
</evidence>